<feature type="transmembrane region" description="Helical" evidence="9">
    <location>
        <begin position="94"/>
        <end position="116"/>
    </location>
</feature>
<dbReference type="EMBL" id="QPJY01000003">
    <property type="protein sequence ID" value="RCX31235.1"/>
    <property type="molecule type" value="Genomic_DNA"/>
</dbReference>
<dbReference type="InterPro" id="IPR055348">
    <property type="entry name" value="DctQ"/>
</dbReference>
<evidence type="ECO:0000256" key="2">
    <source>
        <dbReference type="ARBA" id="ARBA00022448"/>
    </source>
</evidence>
<feature type="transmembrane region" description="Helical" evidence="9">
    <location>
        <begin position="136"/>
        <end position="162"/>
    </location>
</feature>
<dbReference type="PANTHER" id="PTHR35011">
    <property type="entry name" value="2,3-DIKETO-L-GULONATE TRAP TRANSPORTER SMALL PERMEASE PROTEIN YIAM"/>
    <property type="match status" value="1"/>
</dbReference>
<gene>
    <name evidence="11" type="ORF">DFQ59_103201</name>
</gene>
<evidence type="ECO:0000256" key="3">
    <source>
        <dbReference type="ARBA" id="ARBA00022475"/>
    </source>
</evidence>
<feature type="transmembrane region" description="Helical" evidence="9">
    <location>
        <begin position="20"/>
        <end position="45"/>
    </location>
</feature>
<evidence type="ECO:0000256" key="1">
    <source>
        <dbReference type="ARBA" id="ARBA00004429"/>
    </source>
</evidence>
<comment type="subcellular location">
    <subcellularLocation>
        <location evidence="1 9">Cell inner membrane</location>
        <topology evidence="1 9">Multi-pass membrane protein</topology>
    </subcellularLocation>
</comment>
<organism evidence="11 12">
    <name type="scientific">Thioalbus denitrificans</name>
    <dbReference type="NCBI Taxonomy" id="547122"/>
    <lineage>
        <taxon>Bacteria</taxon>
        <taxon>Pseudomonadati</taxon>
        <taxon>Pseudomonadota</taxon>
        <taxon>Gammaproteobacteria</taxon>
        <taxon>Chromatiales</taxon>
        <taxon>Ectothiorhodospiraceae</taxon>
        <taxon>Thioalbus</taxon>
    </lineage>
</organism>
<evidence type="ECO:0000256" key="9">
    <source>
        <dbReference type="RuleBase" id="RU369079"/>
    </source>
</evidence>
<keyword evidence="4 9" id="KW-0997">Cell inner membrane</keyword>
<comment type="function">
    <text evidence="9">Part of the tripartite ATP-independent periplasmic (TRAP) transport system.</text>
</comment>
<dbReference type="OrthoDB" id="9795655at2"/>
<dbReference type="Proteomes" id="UP000252707">
    <property type="component" value="Unassembled WGS sequence"/>
</dbReference>
<keyword evidence="2 9" id="KW-0813">Transport</keyword>
<keyword evidence="3" id="KW-1003">Cell membrane</keyword>
<accession>A0A369CDP9</accession>
<protein>
    <recommendedName>
        <fullName evidence="9">TRAP transporter small permease protein</fullName>
    </recommendedName>
</protein>
<reference evidence="11 12" key="1">
    <citation type="submission" date="2018-07" db="EMBL/GenBank/DDBJ databases">
        <title>Genomic Encyclopedia of Type Strains, Phase IV (KMG-IV): sequencing the most valuable type-strain genomes for metagenomic binning, comparative biology and taxonomic classification.</title>
        <authorList>
            <person name="Goeker M."/>
        </authorList>
    </citation>
    <scope>NUCLEOTIDE SEQUENCE [LARGE SCALE GENOMIC DNA]</scope>
    <source>
        <strain evidence="11 12">DSM 26407</strain>
    </source>
</reference>
<keyword evidence="5 9" id="KW-0812">Transmembrane</keyword>
<keyword evidence="12" id="KW-1185">Reference proteome</keyword>
<evidence type="ECO:0000256" key="7">
    <source>
        <dbReference type="ARBA" id="ARBA00023136"/>
    </source>
</evidence>
<feature type="domain" description="Tripartite ATP-independent periplasmic transporters DctQ component" evidence="10">
    <location>
        <begin position="31"/>
        <end position="163"/>
    </location>
</feature>
<dbReference type="InterPro" id="IPR007387">
    <property type="entry name" value="TRAP_DctQ"/>
</dbReference>
<comment type="subunit">
    <text evidence="9">The complex comprises the extracytoplasmic solute receptor protein and the two transmembrane proteins.</text>
</comment>
<evidence type="ECO:0000256" key="5">
    <source>
        <dbReference type="ARBA" id="ARBA00022692"/>
    </source>
</evidence>
<evidence type="ECO:0000256" key="6">
    <source>
        <dbReference type="ARBA" id="ARBA00022989"/>
    </source>
</evidence>
<dbReference type="Pfam" id="PF04290">
    <property type="entry name" value="DctQ"/>
    <property type="match status" value="1"/>
</dbReference>
<dbReference type="AlphaFoldDB" id="A0A369CDP9"/>
<proteinExistence type="inferred from homology"/>
<name>A0A369CDP9_9GAMM</name>
<dbReference type="PANTHER" id="PTHR35011:SF4">
    <property type="entry name" value="SLL1102 PROTEIN"/>
    <property type="match status" value="1"/>
</dbReference>
<dbReference type="GO" id="GO:0022857">
    <property type="term" value="F:transmembrane transporter activity"/>
    <property type="evidence" value="ECO:0007669"/>
    <property type="project" value="UniProtKB-UniRule"/>
</dbReference>
<evidence type="ECO:0000313" key="12">
    <source>
        <dbReference type="Proteomes" id="UP000252707"/>
    </source>
</evidence>
<evidence type="ECO:0000313" key="11">
    <source>
        <dbReference type="EMBL" id="RCX31235.1"/>
    </source>
</evidence>
<sequence length="180" mass="20219">MTDSPLARHARRLDAFVERVGRGAAWLTLALVLLVAGNVLARYLLHTSSVALQELEWHLLAALSLLAASYTLQQNEHVRVDILYQRYPEIVRRWIDGLVPLVIIIPFALFIAWLSLKFTHQAYAIGEVSPDPGGLGYRYLIKAFIPLGFTLIAVQALSMLLATMARIGLDDRSVTWSRKR</sequence>
<evidence type="ECO:0000259" key="10">
    <source>
        <dbReference type="Pfam" id="PF04290"/>
    </source>
</evidence>
<evidence type="ECO:0000256" key="8">
    <source>
        <dbReference type="ARBA" id="ARBA00038436"/>
    </source>
</evidence>
<dbReference type="RefSeq" id="WP_114279417.1">
    <property type="nucleotide sequence ID" value="NZ_QPJY01000003.1"/>
</dbReference>
<evidence type="ECO:0000256" key="4">
    <source>
        <dbReference type="ARBA" id="ARBA00022519"/>
    </source>
</evidence>
<comment type="similarity">
    <text evidence="8 9">Belongs to the TRAP transporter small permease family.</text>
</comment>
<comment type="caution">
    <text evidence="11">The sequence shown here is derived from an EMBL/GenBank/DDBJ whole genome shotgun (WGS) entry which is preliminary data.</text>
</comment>
<keyword evidence="7 9" id="KW-0472">Membrane</keyword>
<keyword evidence="6 9" id="KW-1133">Transmembrane helix</keyword>
<dbReference type="GO" id="GO:0005886">
    <property type="term" value="C:plasma membrane"/>
    <property type="evidence" value="ECO:0007669"/>
    <property type="project" value="UniProtKB-SubCell"/>
</dbReference>
<comment type="caution">
    <text evidence="9">Lacks conserved residue(s) required for the propagation of feature annotation.</text>
</comment>